<evidence type="ECO:0000313" key="2">
    <source>
        <dbReference type="Proteomes" id="UP000544872"/>
    </source>
</evidence>
<comment type="caution">
    <text evidence="1">The sequence shown here is derived from an EMBL/GenBank/DDBJ whole genome shotgun (WGS) entry which is preliminary data.</text>
</comment>
<sequence>MTVDSQSAKSARADESVVAKCEAICNGAAGLKKCLSVDKA</sequence>
<organism evidence="1 2">
    <name type="scientific">Novispirillum itersonii</name>
    <name type="common">Aquaspirillum itersonii</name>
    <dbReference type="NCBI Taxonomy" id="189"/>
    <lineage>
        <taxon>Bacteria</taxon>
        <taxon>Pseudomonadati</taxon>
        <taxon>Pseudomonadota</taxon>
        <taxon>Alphaproteobacteria</taxon>
        <taxon>Rhodospirillales</taxon>
        <taxon>Novispirillaceae</taxon>
        <taxon>Novispirillum</taxon>
    </lineage>
</organism>
<name>A0A7W9ZCR3_NOVIT</name>
<keyword evidence="2" id="KW-1185">Reference proteome</keyword>
<dbReference type="AlphaFoldDB" id="A0A7W9ZCR3"/>
<dbReference type="EMBL" id="JACIIX010000001">
    <property type="protein sequence ID" value="MBB6209081.1"/>
    <property type="molecule type" value="Genomic_DNA"/>
</dbReference>
<gene>
    <name evidence="1" type="ORF">FHS48_000462</name>
</gene>
<protein>
    <submittedName>
        <fullName evidence="1">Uncharacterized protein</fullName>
    </submittedName>
</protein>
<reference evidence="1 2" key="1">
    <citation type="submission" date="2020-08" db="EMBL/GenBank/DDBJ databases">
        <title>Genomic Encyclopedia of Type Strains, Phase IV (KMG-IV): sequencing the most valuable type-strain genomes for metagenomic binning, comparative biology and taxonomic classification.</title>
        <authorList>
            <person name="Goeker M."/>
        </authorList>
    </citation>
    <scope>NUCLEOTIDE SEQUENCE [LARGE SCALE GENOMIC DNA]</scope>
    <source>
        <strain evidence="1 2">DSM 11590</strain>
    </source>
</reference>
<evidence type="ECO:0000313" key="1">
    <source>
        <dbReference type="EMBL" id="MBB6209081.1"/>
    </source>
</evidence>
<dbReference type="Proteomes" id="UP000544872">
    <property type="component" value="Unassembled WGS sequence"/>
</dbReference>
<accession>A0A7W9ZCR3</accession>
<proteinExistence type="predicted"/>